<gene>
    <name evidence="3" type="ORF">SAMN06264868_1198</name>
</gene>
<organism evidence="3 4">
    <name type="scientific">Venenivibrio stagnispumantis</name>
    <dbReference type="NCBI Taxonomy" id="407998"/>
    <lineage>
        <taxon>Bacteria</taxon>
        <taxon>Pseudomonadati</taxon>
        <taxon>Aquificota</taxon>
        <taxon>Aquificia</taxon>
        <taxon>Aquificales</taxon>
        <taxon>Hydrogenothermaceae</taxon>
        <taxon>Venenivibrio</taxon>
    </lineage>
</organism>
<dbReference type="Pfam" id="PF03787">
    <property type="entry name" value="RAMPs"/>
    <property type="match status" value="1"/>
</dbReference>
<feature type="domain" description="CRISPR type III-associated protein" evidence="2">
    <location>
        <begin position="8"/>
        <end position="158"/>
    </location>
</feature>
<reference evidence="3" key="1">
    <citation type="submission" date="2017-05" db="EMBL/GenBank/DDBJ databases">
        <authorList>
            <person name="Varghese N."/>
            <person name="Submissions S."/>
        </authorList>
    </citation>
    <scope>NUCLEOTIDE SEQUENCE</scope>
    <source>
        <strain evidence="3">DSM 18763</strain>
    </source>
</reference>
<dbReference type="AlphaFoldDB" id="A0AA45WNW8"/>
<dbReference type="InterPro" id="IPR007522">
    <property type="entry name" value="CRISPR-assoc_prot_TM1795"/>
</dbReference>
<dbReference type="NCBIfam" id="TIGR01894">
    <property type="entry name" value="cas_TM1795_cmr1"/>
    <property type="match status" value="1"/>
</dbReference>
<accession>A0AA45WNW8</accession>
<dbReference type="InterPro" id="IPR005537">
    <property type="entry name" value="RAMP_III_fam"/>
</dbReference>
<comment type="caution">
    <text evidence="3">The sequence shown here is derived from an EMBL/GenBank/DDBJ whole genome shotgun (WGS) entry which is preliminary data.</text>
</comment>
<evidence type="ECO:0000259" key="2">
    <source>
        <dbReference type="Pfam" id="PF03787"/>
    </source>
</evidence>
<keyword evidence="4" id="KW-1185">Reference proteome</keyword>
<dbReference type="EMBL" id="FXTX01000019">
    <property type="protein sequence ID" value="SMP19290.1"/>
    <property type="molecule type" value="Genomic_DNA"/>
</dbReference>
<protein>
    <submittedName>
        <fullName evidence="3">CRISPR type III-B/RAMP module RAMP protein Cmr1</fullName>
    </submittedName>
</protein>
<evidence type="ECO:0000313" key="3">
    <source>
        <dbReference type="EMBL" id="SMP19290.1"/>
    </source>
</evidence>
<keyword evidence="1" id="KW-0051">Antiviral defense</keyword>
<name>A0AA45WNW8_9AQUI</name>
<dbReference type="RefSeq" id="WP_265134993.1">
    <property type="nucleotide sequence ID" value="NZ_FXTX01000019.1"/>
</dbReference>
<sequence length="377" mass="43663">MKEITLEVEIITPTLMGGGFGQNDNIRPSEIKGMMRYWFRAIAGSVLGNNIEEIKKVEDRLFGSQTTKSPFRLLISNKKDLKIEKNLTLQKAGAKYLGFTINVNKERVLNVIKEGIFEISFLFNNNLSAEERRLILLSFYLATALGGFGLRSRRGFGSWQIKGSKVKIGDFEFEKYKEEDINKAIKISIENLISLIKKEKTETDIPVINTFFDGKYNIEIVRQRASSWEDVLDNLGRYYRGFRINPNNPQKANPSDKKATNDFKIIMNAFRENKKSINLVNPSFGLNIQYPSGKFSVELQKENKSLRRASQLFVSIKKENDEYSIILSNFYSQFKPHNDKYKVIVKGKDIIFVNVDDKKYYEYRNNLINFLKTNWGR</sequence>
<dbReference type="Proteomes" id="UP001157947">
    <property type="component" value="Unassembled WGS sequence"/>
</dbReference>
<proteinExistence type="predicted"/>
<evidence type="ECO:0000313" key="4">
    <source>
        <dbReference type="Proteomes" id="UP001157947"/>
    </source>
</evidence>
<dbReference type="GO" id="GO:0051607">
    <property type="term" value="P:defense response to virus"/>
    <property type="evidence" value="ECO:0007669"/>
    <property type="project" value="UniProtKB-KW"/>
</dbReference>
<evidence type="ECO:0000256" key="1">
    <source>
        <dbReference type="ARBA" id="ARBA00023118"/>
    </source>
</evidence>